<feature type="transmembrane region" description="Helical" evidence="1">
    <location>
        <begin position="313"/>
        <end position="337"/>
    </location>
</feature>
<dbReference type="PANTHER" id="PTHR35043:SF7">
    <property type="entry name" value="TRANSCRIPTION FACTOR DOMAIN-CONTAINING PROTEIN"/>
    <property type="match status" value="1"/>
</dbReference>
<keyword evidence="1" id="KW-1133">Transmembrane helix</keyword>
<name>A0A0W0G781_MONRR</name>
<keyword evidence="1" id="KW-0472">Membrane</keyword>
<reference evidence="3 4" key="1">
    <citation type="submission" date="2015-12" db="EMBL/GenBank/DDBJ databases">
        <title>Draft genome sequence of Moniliophthora roreri, the causal agent of frosty pod rot of cacao.</title>
        <authorList>
            <person name="Aime M.C."/>
            <person name="Diaz-Valderrama J.R."/>
            <person name="Kijpornyongpan T."/>
            <person name="Phillips-Mora W."/>
        </authorList>
    </citation>
    <scope>NUCLEOTIDE SEQUENCE [LARGE SCALE GENOMIC DNA]</scope>
    <source>
        <strain evidence="3 4">MCA 2952</strain>
    </source>
</reference>
<feature type="transmembrane region" description="Helical" evidence="1">
    <location>
        <begin position="394"/>
        <end position="419"/>
    </location>
</feature>
<evidence type="ECO:0000256" key="1">
    <source>
        <dbReference type="SAM" id="Phobius"/>
    </source>
</evidence>
<dbReference type="EMBL" id="LATX01000923">
    <property type="protein sequence ID" value="KTB44450.1"/>
    <property type="molecule type" value="Genomic_DNA"/>
</dbReference>
<sequence>MGYMSTLGCIMILPYFPVAAAATNTSNTSFDPATSTVVLICTWVAIHPNIPHVETHPAVVVYQNLELMVIALLAPELIILWAMRQWISARDIAKEFGKYGWGKTHGFFLLMGGFTLYDGDKFRGYIWEEYERYDANRYLDEIMYYRKGLQKVFDDADSLPGDAKTQPKKPEESQLLPILDYLFIHGYITLTEDEIKGKSQGDIISKSIAIIQTTWFLLQTITRATQGLAITEIEIVTVAFALLNFGTFFLWWNKPLRVRHPVRVTWRQKEWDQDLANRIWSYGPPSLASVVHKGTVALVEYITEMDADTIPKLIMWLICLPFFIPWHIFGVGVEILGGNLLRLLPDVLFSTRLHRQPLLMYIAVYSVAGLFGVIHCVPWVFSEAFLFPTDVEQLLWRVSAVAVSAAPIGMGSIHWYAQARKGTSSNWVEKVVVGFAVVLGISYIVARLALLVLALTTLRNLPQSAYKTVQWTTYIPHIG</sequence>
<dbReference type="PANTHER" id="PTHR35043">
    <property type="entry name" value="TRANSCRIPTION FACTOR DOMAIN-CONTAINING PROTEIN"/>
    <property type="match status" value="1"/>
</dbReference>
<feature type="signal peptide" evidence="2">
    <location>
        <begin position="1"/>
        <end position="21"/>
    </location>
</feature>
<proteinExistence type="predicted"/>
<protein>
    <submittedName>
        <fullName evidence="3">Uncharacterized protein</fullName>
    </submittedName>
</protein>
<evidence type="ECO:0000256" key="2">
    <source>
        <dbReference type="SAM" id="SignalP"/>
    </source>
</evidence>
<organism evidence="3 4">
    <name type="scientific">Moniliophthora roreri</name>
    <name type="common">Frosty pod rot fungus</name>
    <name type="synonym">Monilia roreri</name>
    <dbReference type="NCBI Taxonomy" id="221103"/>
    <lineage>
        <taxon>Eukaryota</taxon>
        <taxon>Fungi</taxon>
        <taxon>Dikarya</taxon>
        <taxon>Basidiomycota</taxon>
        <taxon>Agaricomycotina</taxon>
        <taxon>Agaricomycetes</taxon>
        <taxon>Agaricomycetidae</taxon>
        <taxon>Agaricales</taxon>
        <taxon>Marasmiineae</taxon>
        <taxon>Marasmiaceae</taxon>
        <taxon>Moniliophthora</taxon>
    </lineage>
</organism>
<gene>
    <name evidence="3" type="ORF">WG66_2965</name>
</gene>
<dbReference type="eggNOG" id="ENOG502SI8N">
    <property type="taxonomic scope" value="Eukaryota"/>
</dbReference>
<accession>A0A0W0G781</accession>
<evidence type="ECO:0000313" key="3">
    <source>
        <dbReference type="EMBL" id="KTB44450.1"/>
    </source>
</evidence>
<keyword evidence="1" id="KW-0812">Transmembrane</keyword>
<keyword evidence="2" id="KW-0732">Signal</keyword>
<feature type="chain" id="PRO_5006902400" evidence="2">
    <location>
        <begin position="22"/>
        <end position="479"/>
    </location>
</feature>
<feature type="transmembrane region" description="Helical" evidence="1">
    <location>
        <begin position="358"/>
        <end position="382"/>
    </location>
</feature>
<dbReference type="AlphaFoldDB" id="A0A0W0G781"/>
<evidence type="ECO:0000313" key="4">
    <source>
        <dbReference type="Proteomes" id="UP000054988"/>
    </source>
</evidence>
<feature type="transmembrane region" description="Helical" evidence="1">
    <location>
        <begin position="431"/>
        <end position="455"/>
    </location>
</feature>
<dbReference type="Proteomes" id="UP000054988">
    <property type="component" value="Unassembled WGS sequence"/>
</dbReference>
<feature type="transmembrane region" description="Helical" evidence="1">
    <location>
        <begin position="233"/>
        <end position="252"/>
    </location>
</feature>
<comment type="caution">
    <text evidence="3">The sequence shown here is derived from an EMBL/GenBank/DDBJ whole genome shotgun (WGS) entry which is preliminary data.</text>
</comment>